<dbReference type="InterPro" id="IPR050300">
    <property type="entry name" value="GDXG_lipolytic_enzyme"/>
</dbReference>
<organism evidence="5 6">
    <name type="scientific">Cryoendolithus antarcticus</name>
    <dbReference type="NCBI Taxonomy" id="1507870"/>
    <lineage>
        <taxon>Eukaryota</taxon>
        <taxon>Fungi</taxon>
        <taxon>Dikarya</taxon>
        <taxon>Ascomycota</taxon>
        <taxon>Pezizomycotina</taxon>
        <taxon>Dothideomycetes</taxon>
        <taxon>Dothideomycetidae</taxon>
        <taxon>Cladosporiales</taxon>
        <taxon>Cladosporiaceae</taxon>
        <taxon>Cryoendolithus</taxon>
    </lineage>
</organism>
<proteinExistence type="inferred from homology"/>
<dbReference type="Pfam" id="PF07859">
    <property type="entry name" value="Abhydrolase_3"/>
    <property type="match status" value="1"/>
</dbReference>
<dbReference type="InterPro" id="IPR013094">
    <property type="entry name" value="AB_hydrolase_3"/>
</dbReference>
<evidence type="ECO:0000259" key="4">
    <source>
        <dbReference type="Pfam" id="PF07859"/>
    </source>
</evidence>
<feature type="domain" description="Alpha/beta hydrolase fold-3" evidence="4">
    <location>
        <begin position="105"/>
        <end position="326"/>
    </location>
</feature>
<evidence type="ECO:0000313" key="6">
    <source>
        <dbReference type="Proteomes" id="UP000192596"/>
    </source>
</evidence>
<dbReference type="STRING" id="1507870.A0A1V8TRU8"/>
<accession>A0A1V8TRU8</accession>
<evidence type="ECO:0000256" key="3">
    <source>
        <dbReference type="PROSITE-ProRule" id="PRU10038"/>
    </source>
</evidence>
<comment type="caution">
    <text evidence="5">The sequence shown here is derived from an EMBL/GenBank/DDBJ whole genome shotgun (WGS) entry which is preliminary data.</text>
</comment>
<sequence length="351" mass="38777">MSSTGPESKAPPPSSIRLIHRTNRTLPTHALHLILRPLAPFLTKDRKTFPQGSPQLSIPASARKRATVTERKVCDIFCYDIVAKSSFSKAVRNSDRCSRSPKRIYYFAGGGWRGPPSGEHWGLVVELAKRCPDTTVTLVSYPLAPASPAPMAFPMLQKLYAEVLEKSRRDGEKVILAGDSAGGNIVLALILDAVIQQGEQGEKSLVSESEPLLPDAILAISPSTDLRRSNPDIAKIAPNDPILRIPFIKETAAGWKGNWDASDPRLSPLLAPDWAFTALADRGVQIHGLTGGYDILYPDAVLFREKCEKAGVQGEWLHWEKQMHVWPLTWKFYLPEAREAKQWMVGVLGRC</sequence>
<dbReference type="Gene3D" id="3.40.50.1820">
    <property type="entry name" value="alpha/beta hydrolase"/>
    <property type="match status" value="1"/>
</dbReference>
<dbReference type="Proteomes" id="UP000192596">
    <property type="component" value="Unassembled WGS sequence"/>
</dbReference>
<dbReference type="PROSITE" id="PS01174">
    <property type="entry name" value="LIPASE_GDXG_SER"/>
    <property type="match status" value="1"/>
</dbReference>
<dbReference type="SUPFAM" id="SSF53474">
    <property type="entry name" value="alpha/beta-Hydrolases"/>
    <property type="match status" value="1"/>
</dbReference>
<gene>
    <name evidence="5" type="ORF">B0A48_00896</name>
</gene>
<comment type="similarity">
    <text evidence="1">Belongs to the 'GDXG' lipolytic enzyme family.</text>
</comment>
<name>A0A1V8TRU8_9PEZI</name>
<dbReference type="InParanoid" id="A0A1V8TRU8"/>
<evidence type="ECO:0000256" key="2">
    <source>
        <dbReference type="ARBA" id="ARBA00022801"/>
    </source>
</evidence>
<keyword evidence="2" id="KW-0378">Hydrolase</keyword>
<dbReference type="OrthoDB" id="2152029at2759"/>
<evidence type="ECO:0000313" key="5">
    <source>
        <dbReference type="EMBL" id="OQO14021.1"/>
    </source>
</evidence>
<dbReference type="InterPro" id="IPR029058">
    <property type="entry name" value="AB_hydrolase_fold"/>
</dbReference>
<reference evidence="6" key="1">
    <citation type="submission" date="2017-03" db="EMBL/GenBank/DDBJ databases">
        <title>Genomes of endolithic fungi from Antarctica.</title>
        <authorList>
            <person name="Coleine C."/>
            <person name="Masonjones S."/>
            <person name="Stajich J.E."/>
        </authorList>
    </citation>
    <scope>NUCLEOTIDE SEQUENCE [LARGE SCALE GENOMIC DNA]</scope>
    <source>
        <strain evidence="6">CCFEE 5527</strain>
    </source>
</reference>
<evidence type="ECO:0000256" key="1">
    <source>
        <dbReference type="ARBA" id="ARBA00010515"/>
    </source>
</evidence>
<dbReference type="PANTHER" id="PTHR48081:SF8">
    <property type="entry name" value="ALPHA_BETA HYDROLASE FOLD-3 DOMAIN-CONTAINING PROTEIN-RELATED"/>
    <property type="match status" value="1"/>
</dbReference>
<feature type="active site" evidence="3">
    <location>
        <position position="180"/>
    </location>
</feature>
<dbReference type="InterPro" id="IPR033140">
    <property type="entry name" value="Lipase_GDXG_put_SER_AS"/>
</dbReference>
<dbReference type="EMBL" id="NAJO01000002">
    <property type="protein sequence ID" value="OQO14021.1"/>
    <property type="molecule type" value="Genomic_DNA"/>
</dbReference>
<keyword evidence="6" id="KW-1185">Reference proteome</keyword>
<dbReference type="PANTHER" id="PTHR48081">
    <property type="entry name" value="AB HYDROLASE SUPERFAMILY PROTEIN C4A8.06C"/>
    <property type="match status" value="1"/>
</dbReference>
<protein>
    <recommendedName>
        <fullName evidence="4">Alpha/beta hydrolase fold-3 domain-containing protein</fullName>
    </recommendedName>
</protein>
<dbReference type="GO" id="GO:0016787">
    <property type="term" value="F:hydrolase activity"/>
    <property type="evidence" value="ECO:0007669"/>
    <property type="project" value="UniProtKB-KW"/>
</dbReference>
<dbReference type="AlphaFoldDB" id="A0A1V8TRU8"/>